<evidence type="ECO:0000256" key="6">
    <source>
        <dbReference type="SAM" id="Phobius"/>
    </source>
</evidence>
<evidence type="ECO:0000256" key="4">
    <source>
        <dbReference type="ARBA" id="ARBA00022989"/>
    </source>
</evidence>
<evidence type="ECO:0000256" key="2">
    <source>
        <dbReference type="ARBA" id="ARBA00008882"/>
    </source>
</evidence>
<gene>
    <name evidence="7" type="primary">mttB</name>
</gene>
<keyword evidence="5 6" id="KW-0472">Membrane</keyword>
<comment type="similarity">
    <text evidence="2">Belongs to the TatC family.</text>
</comment>
<dbReference type="AlphaFoldDB" id="A0A650AKI4"/>
<dbReference type="Pfam" id="PF00902">
    <property type="entry name" value="TatC"/>
    <property type="match status" value="1"/>
</dbReference>
<dbReference type="PANTHER" id="PTHR30371:SF0">
    <property type="entry name" value="SEC-INDEPENDENT PROTEIN TRANSLOCASE PROTEIN TATC, CHLOROPLASTIC-RELATED"/>
    <property type="match status" value="1"/>
</dbReference>
<dbReference type="GO" id="GO:0033281">
    <property type="term" value="C:TAT protein transport complex"/>
    <property type="evidence" value="ECO:0007669"/>
    <property type="project" value="TreeGrafter"/>
</dbReference>
<keyword evidence="4 6" id="KW-1133">Transmembrane helix</keyword>
<feature type="transmembrane region" description="Helical" evidence="6">
    <location>
        <begin position="217"/>
        <end position="236"/>
    </location>
</feature>
<proteinExistence type="inferred from homology"/>
<feature type="transmembrane region" description="Helical" evidence="6">
    <location>
        <begin position="158"/>
        <end position="181"/>
    </location>
</feature>
<accession>A0A650AKI4</accession>
<feature type="transmembrane region" description="Helical" evidence="6">
    <location>
        <begin position="71"/>
        <end position="92"/>
    </location>
</feature>
<dbReference type="EMBL" id="MN662311">
    <property type="protein sequence ID" value="QGN73931.1"/>
    <property type="molecule type" value="Genomic_DNA"/>
</dbReference>
<keyword evidence="7" id="KW-0496">Mitochondrion</keyword>
<dbReference type="PANTHER" id="PTHR30371">
    <property type="entry name" value="SEC-INDEPENDENT PROTEIN TRANSLOCASE PROTEIN TATC"/>
    <property type="match status" value="1"/>
</dbReference>
<sequence length="246" mass="27917">MRLGMTSHLVELGWRLGYFVFAWSLASVWCYIHALLFLYLGVKPLLILQNTTHSSFLCTHIAEAFYAHMSVGLWVGWFFVLPYLVYQVWAFVVPSLYGQERAWWSFLSCTSLWLWFGAFGVGYTLVVPALWSFLLSFELDAGAFTMHAHARMYEYLNSLYSVLTGLTVGIFGVALGFVFVYITRLSSTTLAGFRRLVCVLFLLLGALVSPPDLFSQLACAGFFVCMYEGCVFFASLREAYFHCDPT</sequence>
<evidence type="ECO:0000313" key="7">
    <source>
        <dbReference type="EMBL" id="QGN73931.1"/>
    </source>
</evidence>
<dbReference type="GO" id="GO:0043953">
    <property type="term" value="P:protein transport by the Tat complex"/>
    <property type="evidence" value="ECO:0007669"/>
    <property type="project" value="TreeGrafter"/>
</dbReference>
<feature type="transmembrane region" description="Helical" evidence="6">
    <location>
        <begin position="20"/>
        <end position="40"/>
    </location>
</feature>
<name>A0A650AKI4_9CHLO</name>
<evidence type="ECO:0000256" key="1">
    <source>
        <dbReference type="ARBA" id="ARBA00004141"/>
    </source>
</evidence>
<organism evidence="7">
    <name type="scientific">prasinophyte sp. MBIC10622</name>
    <dbReference type="NCBI Taxonomy" id="156113"/>
    <lineage>
        <taxon>Eukaryota</taxon>
        <taxon>Viridiplantae</taxon>
        <taxon>Chlorophyta</taxon>
    </lineage>
</organism>
<dbReference type="GO" id="GO:0009977">
    <property type="term" value="F:proton motive force dependent protein transmembrane transporter activity"/>
    <property type="evidence" value="ECO:0007669"/>
    <property type="project" value="TreeGrafter"/>
</dbReference>
<evidence type="ECO:0000256" key="5">
    <source>
        <dbReference type="ARBA" id="ARBA00023136"/>
    </source>
</evidence>
<reference evidence="7" key="1">
    <citation type="submission" date="2019-11" db="EMBL/GenBank/DDBJ databases">
        <title>Complete mitogenomes of the marine picoplanktonic green algae Prasinoderma sp. MBIC 10622 and Prasinococcus capsulatus CCMP 1194 (Palmophyllophyceae).</title>
        <authorList>
            <person name="Turmel M."/>
            <person name="Otis C."/>
            <person name="Lemieux C."/>
        </authorList>
    </citation>
    <scope>NUCLEOTIDE SEQUENCE</scope>
</reference>
<protein>
    <submittedName>
        <fullName evidence="7">SecY-independent transporter protein</fullName>
    </submittedName>
</protein>
<keyword evidence="3 6" id="KW-0812">Transmembrane</keyword>
<comment type="subcellular location">
    <subcellularLocation>
        <location evidence="1">Membrane</location>
        <topology evidence="1">Multi-pass membrane protein</topology>
    </subcellularLocation>
</comment>
<dbReference type="GO" id="GO:0065002">
    <property type="term" value="P:intracellular protein transmembrane transport"/>
    <property type="evidence" value="ECO:0007669"/>
    <property type="project" value="TreeGrafter"/>
</dbReference>
<dbReference type="InterPro" id="IPR002033">
    <property type="entry name" value="TatC"/>
</dbReference>
<dbReference type="PRINTS" id="PR01840">
    <property type="entry name" value="TATCFAMILY"/>
</dbReference>
<geneLocation type="mitochondrion" evidence="7"/>
<feature type="transmembrane region" description="Helical" evidence="6">
    <location>
        <begin position="112"/>
        <end position="137"/>
    </location>
</feature>
<evidence type="ECO:0000256" key="3">
    <source>
        <dbReference type="ARBA" id="ARBA00022692"/>
    </source>
</evidence>